<evidence type="ECO:0000313" key="9">
    <source>
        <dbReference type="Proteomes" id="UP000294829"/>
    </source>
</evidence>
<evidence type="ECO:0000256" key="6">
    <source>
        <dbReference type="SAM" id="Phobius"/>
    </source>
</evidence>
<accession>A0A4R5VV17</accession>
<reference evidence="8 9" key="1">
    <citation type="submission" date="2019-03" db="EMBL/GenBank/DDBJ databases">
        <title>Sapientia aquatica gen. nov., sp. nov., isolated from a crater lake.</title>
        <authorList>
            <person name="Felfoldi T."/>
            <person name="Szabo A."/>
            <person name="Toth E."/>
            <person name="Schumann P."/>
            <person name="Keki Z."/>
            <person name="Marialigeti K."/>
            <person name="Mathe I."/>
        </authorList>
    </citation>
    <scope>NUCLEOTIDE SEQUENCE [LARGE SCALE GENOMIC DNA]</scope>
    <source>
        <strain evidence="8 9">SA-152</strain>
    </source>
</reference>
<feature type="transmembrane region" description="Helical" evidence="6">
    <location>
        <begin position="129"/>
        <end position="149"/>
    </location>
</feature>
<dbReference type="AlphaFoldDB" id="A0A4R5VV17"/>
<evidence type="ECO:0000313" key="8">
    <source>
        <dbReference type="EMBL" id="TDK61951.1"/>
    </source>
</evidence>
<proteinExistence type="predicted"/>
<sequence>MATKISSGGKPNGVWLADLMLFAVAIVWGTSYGVTKGVVAFYPVLGFLSVRFILTFVLLLPVWKNSQSTQIKETVQIGVPLGLVLLSVFACETFGVGLTTASNAAFLISMCVVFTPFVEWLVLHVRPSLASCIATLISLIGALILTSGITLSFNLGDALLLAAAMLRAYMVTLTKKRTSGKQINSLALTAVQCGVVGIGCLVLALLTSNGSMPPLPLRNEFWFATIYLVLFCTIFAFFAQNYAVRQTSPTRVHLLMGMEPVFGALFAMYWLGEQLTPFAWLGGLMIVGPSLWATLHKP</sequence>
<gene>
    <name evidence="8" type="ORF">E2I14_16860</name>
</gene>
<dbReference type="GO" id="GO:0005886">
    <property type="term" value="C:plasma membrane"/>
    <property type="evidence" value="ECO:0007669"/>
    <property type="project" value="UniProtKB-SubCell"/>
</dbReference>
<evidence type="ECO:0000256" key="4">
    <source>
        <dbReference type="ARBA" id="ARBA00022989"/>
    </source>
</evidence>
<evidence type="ECO:0000256" key="1">
    <source>
        <dbReference type="ARBA" id="ARBA00004651"/>
    </source>
</evidence>
<evidence type="ECO:0000256" key="2">
    <source>
        <dbReference type="ARBA" id="ARBA00022475"/>
    </source>
</evidence>
<keyword evidence="9" id="KW-1185">Reference proteome</keyword>
<organism evidence="8 9">
    <name type="scientific">Sapientia aquatica</name>
    <dbReference type="NCBI Taxonomy" id="1549640"/>
    <lineage>
        <taxon>Bacteria</taxon>
        <taxon>Pseudomonadati</taxon>
        <taxon>Pseudomonadota</taxon>
        <taxon>Betaproteobacteria</taxon>
        <taxon>Burkholderiales</taxon>
        <taxon>Oxalobacteraceae</taxon>
        <taxon>Sapientia</taxon>
    </lineage>
</organism>
<feature type="transmembrane region" description="Helical" evidence="6">
    <location>
        <begin position="186"/>
        <end position="206"/>
    </location>
</feature>
<dbReference type="Pfam" id="PF00892">
    <property type="entry name" value="EamA"/>
    <property type="match status" value="2"/>
</dbReference>
<dbReference type="Proteomes" id="UP000294829">
    <property type="component" value="Unassembled WGS sequence"/>
</dbReference>
<feature type="transmembrane region" description="Helical" evidence="6">
    <location>
        <begin position="40"/>
        <end position="63"/>
    </location>
</feature>
<evidence type="ECO:0000256" key="5">
    <source>
        <dbReference type="ARBA" id="ARBA00023136"/>
    </source>
</evidence>
<feature type="transmembrane region" description="Helical" evidence="6">
    <location>
        <begin position="221"/>
        <end position="240"/>
    </location>
</feature>
<evidence type="ECO:0000256" key="3">
    <source>
        <dbReference type="ARBA" id="ARBA00022692"/>
    </source>
</evidence>
<feature type="transmembrane region" description="Helical" evidence="6">
    <location>
        <begin position="12"/>
        <end position="34"/>
    </location>
</feature>
<dbReference type="PANTHER" id="PTHR42920">
    <property type="entry name" value="OS03G0707200 PROTEIN-RELATED"/>
    <property type="match status" value="1"/>
</dbReference>
<feature type="domain" description="EamA" evidence="7">
    <location>
        <begin position="155"/>
        <end position="287"/>
    </location>
</feature>
<dbReference type="InterPro" id="IPR037185">
    <property type="entry name" value="EmrE-like"/>
</dbReference>
<feature type="transmembrane region" description="Helical" evidence="6">
    <location>
        <begin position="104"/>
        <end position="122"/>
    </location>
</feature>
<feature type="transmembrane region" description="Helical" evidence="6">
    <location>
        <begin position="252"/>
        <end position="272"/>
    </location>
</feature>
<keyword evidence="2" id="KW-1003">Cell membrane</keyword>
<dbReference type="InterPro" id="IPR000620">
    <property type="entry name" value="EamA_dom"/>
</dbReference>
<protein>
    <submittedName>
        <fullName evidence="8">EamA family transporter</fullName>
    </submittedName>
</protein>
<evidence type="ECO:0000259" key="7">
    <source>
        <dbReference type="Pfam" id="PF00892"/>
    </source>
</evidence>
<dbReference type="PANTHER" id="PTHR42920:SF5">
    <property type="entry name" value="EAMA DOMAIN-CONTAINING PROTEIN"/>
    <property type="match status" value="1"/>
</dbReference>
<keyword evidence="3 6" id="KW-0812">Transmembrane</keyword>
<dbReference type="InterPro" id="IPR051258">
    <property type="entry name" value="Diverse_Substrate_Transporter"/>
</dbReference>
<comment type="subcellular location">
    <subcellularLocation>
        <location evidence="1">Cell membrane</location>
        <topology evidence="1">Multi-pass membrane protein</topology>
    </subcellularLocation>
</comment>
<feature type="transmembrane region" description="Helical" evidence="6">
    <location>
        <begin position="278"/>
        <end position="295"/>
    </location>
</feature>
<comment type="caution">
    <text evidence="8">The sequence shown here is derived from an EMBL/GenBank/DDBJ whole genome shotgun (WGS) entry which is preliminary data.</text>
</comment>
<dbReference type="RefSeq" id="WP_133330679.1">
    <property type="nucleotide sequence ID" value="NZ_SMYL01000012.1"/>
</dbReference>
<feature type="transmembrane region" description="Helical" evidence="6">
    <location>
        <begin position="75"/>
        <end position="98"/>
    </location>
</feature>
<keyword evidence="4 6" id="KW-1133">Transmembrane helix</keyword>
<dbReference type="SUPFAM" id="SSF103481">
    <property type="entry name" value="Multidrug resistance efflux transporter EmrE"/>
    <property type="match status" value="2"/>
</dbReference>
<dbReference type="OrthoDB" id="7158585at2"/>
<feature type="transmembrane region" description="Helical" evidence="6">
    <location>
        <begin position="155"/>
        <end position="174"/>
    </location>
</feature>
<dbReference type="EMBL" id="SMYL01000012">
    <property type="protein sequence ID" value="TDK61951.1"/>
    <property type="molecule type" value="Genomic_DNA"/>
</dbReference>
<feature type="domain" description="EamA" evidence="7">
    <location>
        <begin position="16"/>
        <end position="146"/>
    </location>
</feature>
<keyword evidence="5 6" id="KW-0472">Membrane</keyword>
<name>A0A4R5VV17_9BURK</name>